<dbReference type="PANTHER" id="PTHR34153">
    <property type="entry name" value="SI:CH211-262H13.3-RELATED-RELATED"/>
    <property type="match status" value="1"/>
</dbReference>
<organism evidence="3 4">
    <name type="scientific">Daphnia pulex</name>
    <name type="common">Water flea</name>
    <dbReference type="NCBI Taxonomy" id="6669"/>
    <lineage>
        <taxon>Eukaryota</taxon>
        <taxon>Metazoa</taxon>
        <taxon>Ecdysozoa</taxon>
        <taxon>Arthropoda</taxon>
        <taxon>Crustacea</taxon>
        <taxon>Branchiopoda</taxon>
        <taxon>Diplostraca</taxon>
        <taxon>Cladocera</taxon>
        <taxon>Anomopoda</taxon>
        <taxon>Daphniidae</taxon>
        <taxon>Daphnia</taxon>
    </lineage>
</organism>
<gene>
    <name evidence="3" type="ORF">DAPPUDRAFT_322236</name>
</gene>
<accession>E9GVB2</accession>
<dbReference type="AlphaFoldDB" id="E9GVB2"/>
<feature type="region of interest" description="Disordered" evidence="1">
    <location>
        <begin position="42"/>
        <end position="68"/>
    </location>
</feature>
<reference evidence="3 4" key="1">
    <citation type="journal article" date="2011" name="Science">
        <title>The ecoresponsive genome of Daphnia pulex.</title>
        <authorList>
            <person name="Colbourne J.K."/>
            <person name="Pfrender M.E."/>
            <person name="Gilbert D."/>
            <person name="Thomas W.K."/>
            <person name="Tucker A."/>
            <person name="Oakley T.H."/>
            <person name="Tokishita S."/>
            <person name="Aerts A."/>
            <person name="Arnold G.J."/>
            <person name="Basu M.K."/>
            <person name="Bauer D.J."/>
            <person name="Caceres C.E."/>
            <person name="Carmel L."/>
            <person name="Casola C."/>
            <person name="Choi J.H."/>
            <person name="Detter J.C."/>
            <person name="Dong Q."/>
            <person name="Dusheyko S."/>
            <person name="Eads B.D."/>
            <person name="Frohlich T."/>
            <person name="Geiler-Samerotte K.A."/>
            <person name="Gerlach D."/>
            <person name="Hatcher P."/>
            <person name="Jogdeo S."/>
            <person name="Krijgsveld J."/>
            <person name="Kriventseva E.V."/>
            <person name="Kultz D."/>
            <person name="Laforsch C."/>
            <person name="Lindquist E."/>
            <person name="Lopez J."/>
            <person name="Manak J.R."/>
            <person name="Muller J."/>
            <person name="Pangilinan J."/>
            <person name="Patwardhan R.P."/>
            <person name="Pitluck S."/>
            <person name="Pritham E.J."/>
            <person name="Rechtsteiner A."/>
            <person name="Rho M."/>
            <person name="Rogozin I.B."/>
            <person name="Sakarya O."/>
            <person name="Salamov A."/>
            <person name="Schaack S."/>
            <person name="Shapiro H."/>
            <person name="Shiga Y."/>
            <person name="Skalitzky C."/>
            <person name="Smith Z."/>
            <person name="Souvorov A."/>
            <person name="Sung W."/>
            <person name="Tang Z."/>
            <person name="Tsuchiya D."/>
            <person name="Tu H."/>
            <person name="Vos H."/>
            <person name="Wang M."/>
            <person name="Wolf Y.I."/>
            <person name="Yamagata H."/>
            <person name="Yamada T."/>
            <person name="Ye Y."/>
            <person name="Shaw J.R."/>
            <person name="Andrews J."/>
            <person name="Crease T.J."/>
            <person name="Tang H."/>
            <person name="Lucas S.M."/>
            <person name="Robertson H.M."/>
            <person name="Bork P."/>
            <person name="Koonin E.V."/>
            <person name="Zdobnov E.M."/>
            <person name="Grigoriev I.V."/>
            <person name="Lynch M."/>
            <person name="Boore J.L."/>
        </authorList>
    </citation>
    <scope>NUCLEOTIDE SEQUENCE [LARGE SCALE GENOMIC DNA]</scope>
</reference>
<feature type="compositionally biased region" description="Basic and acidic residues" evidence="1">
    <location>
        <begin position="43"/>
        <end position="61"/>
    </location>
</feature>
<dbReference type="OrthoDB" id="6364070at2759"/>
<sequence length="247" mass="27640">MASSVTDGIFWLVDLTAHEGPYVATVPDFWLIENNTKCYYPRSRGDDAAKKREPGQPELKHRQASQSSAVLEQVQHNRPVITPGLADQSNELPDGSKSVLTKLVKEVLKLQENIANVMTKMVVIEGKIELMARPIESEATAIDVDFMTEPLKEIEDIKALEQTLLDNDKYYQLVTIIRNIGGGSIGKATKKYQKQGLKNSIITKAVFEAVRNTGGRRAKDYELEKITKKMMKGMPEKYRGESALTDL</sequence>
<name>E9GVB2_DAPPU</name>
<dbReference type="InterPro" id="IPR032071">
    <property type="entry name" value="DUF4806"/>
</dbReference>
<dbReference type="PANTHER" id="PTHR34153:SF2">
    <property type="entry name" value="SI:CH211-262H13.3-RELATED"/>
    <property type="match status" value="1"/>
</dbReference>
<dbReference type="InParanoid" id="E9GVB2"/>
<dbReference type="HOGENOM" id="CLU_1125514_0_0_1"/>
<feature type="domain" description="DUF4806" evidence="2">
    <location>
        <begin position="144"/>
        <end position="232"/>
    </location>
</feature>
<keyword evidence="4" id="KW-1185">Reference proteome</keyword>
<dbReference type="KEGG" id="dpx:DAPPUDRAFT_322236"/>
<dbReference type="PhylomeDB" id="E9GVB2"/>
<evidence type="ECO:0000313" key="4">
    <source>
        <dbReference type="Proteomes" id="UP000000305"/>
    </source>
</evidence>
<dbReference type="eggNOG" id="ENOG502TBDJ">
    <property type="taxonomic scope" value="Eukaryota"/>
</dbReference>
<dbReference type="Pfam" id="PF16064">
    <property type="entry name" value="DUF4806"/>
    <property type="match status" value="1"/>
</dbReference>
<evidence type="ECO:0000259" key="2">
    <source>
        <dbReference type="Pfam" id="PF16064"/>
    </source>
</evidence>
<protein>
    <recommendedName>
        <fullName evidence="2">DUF4806 domain-containing protein</fullName>
    </recommendedName>
</protein>
<evidence type="ECO:0000313" key="3">
    <source>
        <dbReference type="EMBL" id="EFX76626.1"/>
    </source>
</evidence>
<evidence type="ECO:0000256" key="1">
    <source>
        <dbReference type="SAM" id="MobiDB-lite"/>
    </source>
</evidence>
<proteinExistence type="predicted"/>
<dbReference type="EMBL" id="GL732567">
    <property type="protein sequence ID" value="EFX76626.1"/>
    <property type="molecule type" value="Genomic_DNA"/>
</dbReference>
<dbReference type="Proteomes" id="UP000000305">
    <property type="component" value="Unassembled WGS sequence"/>
</dbReference>